<dbReference type="STRING" id="928856.SAMN04488049_106108"/>
<evidence type="ECO:0000313" key="2">
    <source>
        <dbReference type="Proteomes" id="UP000052022"/>
    </source>
</evidence>
<protein>
    <submittedName>
        <fullName evidence="1">Uncharacterized protein</fullName>
    </submittedName>
</protein>
<evidence type="ECO:0000313" key="1">
    <source>
        <dbReference type="EMBL" id="CUH76864.1"/>
    </source>
</evidence>
<organism evidence="1 2">
    <name type="scientific">Tritonibacter multivorans</name>
    <dbReference type="NCBI Taxonomy" id="928856"/>
    <lineage>
        <taxon>Bacteria</taxon>
        <taxon>Pseudomonadati</taxon>
        <taxon>Pseudomonadota</taxon>
        <taxon>Alphaproteobacteria</taxon>
        <taxon>Rhodobacterales</taxon>
        <taxon>Paracoccaceae</taxon>
        <taxon>Tritonibacter</taxon>
    </lineage>
</organism>
<name>A0A0P1GS12_9RHOB</name>
<dbReference type="EMBL" id="CYSD01000015">
    <property type="protein sequence ID" value="CUH76864.1"/>
    <property type="molecule type" value="Genomic_DNA"/>
</dbReference>
<keyword evidence="2" id="KW-1185">Reference proteome</keyword>
<dbReference type="AlphaFoldDB" id="A0A0P1GS12"/>
<gene>
    <name evidence="1" type="ORF">TRM7557_01100</name>
</gene>
<proteinExistence type="predicted"/>
<sequence>MRPPPDRSELGSAFSAATSAARSAHSEAFSSTSSVADSGADHAAAATYSSAFSATRSAAHSVSHSAAAPALAADSALSAAYADTTLQIPNMFHAQLWPNPTEIGHLLRYLEEFRIHASKHAEWAFWAEWYQGFVDGKPLDWELQRRVAVIDDAIWEQGPEAVAAAIDKVKAEMLSEKLPMAEIIEVNPDTGKFRAVPIPIQNQPHMSALLNQVEDALEDCLGGHNGLRETAGDVRKLNRALGKYREDPQNAELTLSTVAGSLRRQIHESRELPDNEDNLALLSTVEDAVRGIRAEHPDVEENRLKRASLAVQELPEEDKALLRDALPVLEELSDDPLGEDFSEDFEEMLSPRLHNDAVGPVPDLPECAKPLMGEYRAFSRISKFALLMEKGAKIFDSKEIKSARLAHLGYTVTQLFTQLVQIGWRLFEVLL</sequence>
<dbReference type="Proteomes" id="UP000052022">
    <property type="component" value="Unassembled WGS sequence"/>
</dbReference>
<accession>A0A0P1GS12</accession>
<reference evidence="1 2" key="1">
    <citation type="submission" date="2015-09" db="EMBL/GenBank/DDBJ databases">
        <authorList>
            <consortium name="Swine Surveillance"/>
        </authorList>
    </citation>
    <scope>NUCLEOTIDE SEQUENCE [LARGE SCALE GENOMIC DNA]</scope>
    <source>
        <strain evidence="1 2">CECT 7557</strain>
    </source>
</reference>